<proteinExistence type="predicted"/>
<reference evidence="2 3" key="1">
    <citation type="submission" date="2019-02" db="EMBL/GenBank/DDBJ databases">
        <title>Deep-cultivation of Planctomycetes and their phenomic and genomic characterization uncovers novel biology.</title>
        <authorList>
            <person name="Wiegand S."/>
            <person name="Jogler M."/>
            <person name="Boedeker C."/>
            <person name="Pinto D."/>
            <person name="Vollmers J."/>
            <person name="Rivas-Marin E."/>
            <person name="Kohn T."/>
            <person name="Peeters S.H."/>
            <person name="Heuer A."/>
            <person name="Rast P."/>
            <person name="Oberbeckmann S."/>
            <person name="Bunk B."/>
            <person name="Jeske O."/>
            <person name="Meyerdierks A."/>
            <person name="Storesund J.E."/>
            <person name="Kallscheuer N."/>
            <person name="Luecker S."/>
            <person name="Lage O.M."/>
            <person name="Pohl T."/>
            <person name="Merkel B.J."/>
            <person name="Hornburger P."/>
            <person name="Mueller R.-W."/>
            <person name="Bruemmer F."/>
            <person name="Labrenz M."/>
            <person name="Spormann A.M."/>
            <person name="Op den Camp H."/>
            <person name="Overmann J."/>
            <person name="Amann R."/>
            <person name="Jetten M.S.M."/>
            <person name="Mascher T."/>
            <person name="Medema M.H."/>
            <person name="Devos D.P."/>
            <person name="Kaster A.-K."/>
            <person name="Ovreas L."/>
            <person name="Rohde M."/>
            <person name="Galperin M.Y."/>
            <person name="Jogler C."/>
        </authorList>
    </citation>
    <scope>NUCLEOTIDE SEQUENCE [LARGE SCALE GENOMIC DNA]</scope>
    <source>
        <strain evidence="2 3">Mal52</strain>
    </source>
</reference>
<feature type="transmembrane region" description="Helical" evidence="1">
    <location>
        <begin position="129"/>
        <end position="150"/>
    </location>
</feature>
<sequence>MAGQMKHSPKEQGEKIPMLDFLLTGTDPSGKRDTHRVKAANSQEAYRHFESQGFTEIVLHTDDAAASASITVLEDGTITPREAVNLRGKSHFKVTWFLLNKLLWKHWWKFGLFLAVLCLIVPNEKRITVIVLGVVVAVCNYAFLLFKSLLFPQSELTGRYNELIDSFYWAKWDNVLNGADALRGKVEDFELDSYKAGALAGLGRLEEGLAILKHWEDSDDVPQWLLLTRLSNFYNAACMPDEALKCLVQAYEAEPENPTGIINYSIALSRAGQQTQLAGQLIQSAERMHLSESVAMLLPMAKGLWLTNTGSADLAVHEFVRFRETMQPLAKSNPLLSLLVDLNQAHLAVALLQLGDRERAAREAKLALPRLRALNRTRLLEKLADVAD</sequence>
<dbReference type="SUPFAM" id="SSF48452">
    <property type="entry name" value="TPR-like"/>
    <property type="match status" value="1"/>
</dbReference>
<dbReference type="KEGG" id="sdyn:Mal52_00810"/>
<gene>
    <name evidence="2" type="ORF">Mal52_00810</name>
</gene>
<dbReference type="AlphaFoldDB" id="A0A517ZGM1"/>
<protein>
    <recommendedName>
        <fullName evidence="4">Tetratricopeptide repeat protein</fullName>
    </recommendedName>
</protein>
<evidence type="ECO:0000256" key="1">
    <source>
        <dbReference type="SAM" id="Phobius"/>
    </source>
</evidence>
<keyword evidence="1" id="KW-0472">Membrane</keyword>
<keyword evidence="3" id="KW-1185">Reference proteome</keyword>
<keyword evidence="1" id="KW-1133">Transmembrane helix</keyword>
<dbReference type="EMBL" id="CP036276">
    <property type="protein sequence ID" value="QDU41628.1"/>
    <property type="molecule type" value="Genomic_DNA"/>
</dbReference>
<name>A0A517ZGM1_9PLAN</name>
<dbReference type="InterPro" id="IPR011990">
    <property type="entry name" value="TPR-like_helical_dom_sf"/>
</dbReference>
<evidence type="ECO:0000313" key="3">
    <source>
        <dbReference type="Proteomes" id="UP000319383"/>
    </source>
</evidence>
<dbReference type="Proteomes" id="UP000319383">
    <property type="component" value="Chromosome"/>
</dbReference>
<evidence type="ECO:0000313" key="2">
    <source>
        <dbReference type="EMBL" id="QDU41628.1"/>
    </source>
</evidence>
<accession>A0A517ZGM1</accession>
<dbReference type="Gene3D" id="1.25.40.10">
    <property type="entry name" value="Tetratricopeptide repeat domain"/>
    <property type="match status" value="1"/>
</dbReference>
<organism evidence="2 3">
    <name type="scientific">Symmachiella dynata</name>
    <dbReference type="NCBI Taxonomy" id="2527995"/>
    <lineage>
        <taxon>Bacteria</taxon>
        <taxon>Pseudomonadati</taxon>
        <taxon>Planctomycetota</taxon>
        <taxon>Planctomycetia</taxon>
        <taxon>Planctomycetales</taxon>
        <taxon>Planctomycetaceae</taxon>
        <taxon>Symmachiella</taxon>
    </lineage>
</organism>
<keyword evidence="1" id="KW-0812">Transmembrane</keyword>
<evidence type="ECO:0008006" key="4">
    <source>
        <dbReference type="Google" id="ProtNLM"/>
    </source>
</evidence>